<sequence length="168" mass="19774">MYDYYIVGFLYNKGYVDLIRGAVRVQCQDHDILEYIKQVLGKGSIHGNILRIYDKDIADKVSYYRRLDISAIPPEEFCNFVRGYFDAHGCVYVRQDKYAQVTMTLRRDFAYYIQNILIFNGIESIVKPLKSSFQLTVSKRVAIEKFKAFIYRDSVCRMESKHSRLFSV</sequence>
<reference evidence="2" key="1">
    <citation type="submission" date="2018-05" db="EMBL/GenBank/DDBJ databases">
        <authorList>
            <person name="Lanie J.A."/>
            <person name="Ng W.-L."/>
            <person name="Kazmierczak K.M."/>
            <person name="Andrzejewski T.M."/>
            <person name="Davidsen T.M."/>
            <person name="Wayne K.J."/>
            <person name="Tettelin H."/>
            <person name="Glass J.I."/>
            <person name="Rusch D."/>
            <person name="Podicherti R."/>
            <person name="Tsui H.-C.T."/>
            <person name="Winkler M.E."/>
        </authorList>
    </citation>
    <scope>NUCLEOTIDE SEQUENCE</scope>
</reference>
<proteinExistence type="predicted"/>
<dbReference type="InterPro" id="IPR027434">
    <property type="entry name" value="Homing_endonucl"/>
</dbReference>
<dbReference type="GO" id="GO:0004519">
    <property type="term" value="F:endonuclease activity"/>
    <property type="evidence" value="ECO:0007669"/>
    <property type="project" value="InterPro"/>
</dbReference>
<name>A0A381W1S9_9ZZZZ</name>
<evidence type="ECO:0000313" key="2">
    <source>
        <dbReference type="EMBL" id="SVA46422.1"/>
    </source>
</evidence>
<dbReference type="PROSITE" id="PS50819">
    <property type="entry name" value="INTEIN_ENDONUCLEASE"/>
    <property type="match status" value="1"/>
</dbReference>
<gene>
    <name evidence="2" type="ORF">METZ01_LOCUS99276</name>
</gene>
<dbReference type="SUPFAM" id="SSF55608">
    <property type="entry name" value="Homing endonucleases"/>
    <property type="match status" value="1"/>
</dbReference>
<evidence type="ECO:0000259" key="1">
    <source>
        <dbReference type="PROSITE" id="PS50819"/>
    </source>
</evidence>
<organism evidence="2">
    <name type="scientific">marine metagenome</name>
    <dbReference type="NCBI Taxonomy" id="408172"/>
    <lineage>
        <taxon>unclassified sequences</taxon>
        <taxon>metagenomes</taxon>
        <taxon>ecological metagenomes</taxon>
    </lineage>
</organism>
<dbReference type="EMBL" id="UINC01010435">
    <property type="protein sequence ID" value="SVA46422.1"/>
    <property type="molecule type" value="Genomic_DNA"/>
</dbReference>
<protein>
    <recommendedName>
        <fullName evidence="1">DOD-type homing endonuclease domain-containing protein</fullName>
    </recommendedName>
</protein>
<dbReference type="InterPro" id="IPR004860">
    <property type="entry name" value="LAGLIDADG_dom"/>
</dbReference>
<dbReference type="AlphaFoldDB" id="A0A381W1S9"/>
<dbReference type="InterPro" id="IPR004042">
    <property type="entry name" value="Intein_endonuc_central"/>
</dbReference>
<accession>A0A381W1S9</accession>
<dbReference type="Gene3D" id="3.10.28.10">
    <property type="entry name" value="Homing endonucleases"/>
    <property type="match status" value="1"/>
</dbReference>
<dbReference type="Pfam" id="PF14528">
    <property type="entry name" value="LAGLIDADG_3"/>
    <property type="match status" value="1"/>
</dbReference>
<feature type="domain" description="DOD-type homing endonuclease" evidence="1">
    <location>
        <begin position="6"/>
        <end position="122"/>
    </location>
</feature>